<accession>A0A0N1I9Q6</accession>
<proteinExistence type="predicted"/>
<organism evidence="1 2">
    <name type="scientific">Papilio xuthus</name>
    <name type="common">Asian swallowtail butterfly</name>
    <dbReference type="NCBI Taxonomy" id="66420"/>
    <lineage>
        <taxon>Eukaryota</taxon>
        <taxon>Metazoa</taxon>
        <taxon>Ecdysozoa</taxon>
        <taxon>Arthropoda</taxon>
        <taxon>Hexapoda</taxon>
        <taxon>Insecta</taxon>
        <taxon>Pterygota</taxon>
        <taxon>Neoptera</taxon>
        <taxon>Endopterygota</taxon>
        <taxon>Lepidoptera</taxon>
        <taxon>Glossata</taxon>
        <taxon>Ditrysia</taxon>
        <taxon>Papilionoidea</taxon>
        <taxon>Papilionidae</taxon>
        <taxon>Papilioninae</taxon>
        <taxon>Papilio</taxon>
    </lineage>
</organism>
<name>A0A0N1I9Q6_PAPXU</name>
<dbReference type="Proteomes" id="UP000053268">
    <property type="component" value="Unassembled WGS sequence"/>
</dbReference>
<dbReference type="AlphaFoldDB" id="A0A0N1I9Q6"/>
<evidence type="ECO:0000313" key="1">
    <source>
        <dbReference type="EMBL" id="KPJ01097.1"/>
    </source>
</evidence>
<evidence type="ECO:0000313" key="2">
    <source>
        <dbReference type="Proteomes" id="UP000053268"/>
    </source>
</evidence>
<sequence>MGDQTSRENQLEVKKWQVREAERQRNVKLSAADWIEHPDRYLLELAGRPQYNTSAS</sequence>
<keyword evidence="2" id="KW-1185">Reference proteome</keyword>
<dbReference type="EMBL" id="KQ459436">
    <property type="protein sequence ID" value="KPJ01097.1"/>
    <property type="molecule type" value="Genomic_DNA"/>
</dbReference>
<protein>
    <submittedName>
        <fullName evidence="1">Uncharacterized protein</fullName>
    </submittedName>
</protein>
<gene>
    <name evidence="1" type="ORF">RR46_00416</name>
</gene>
<reference evidence="1 2" key="1">
    <citation type="journal article" date="2015" name="Nat. Commun.">
        <title>Outbred genome sequencing and CRISPR/Cas9 gene editing in butterflies.</title>
        <authorList>
            <person name="Li X."/>
            <person name="Fan D."/>
            <person name="Zhang W."/>
            <person name="Liu G."/>
            <person name="Zhang L."/>
            <person name="Zhao L."/>
            <person name="Fang X."/>
            <person name="Chen L."/>
            <person name="Dong Y."/>
            <person name="Chen Y."/>
            <person name="Ding Y."/>
            <person name="Zhao R."/>
            <person name="Feng M."/>
            <person name="Zhu Y."/>
            <person name="Feng Y."/>
            <person name="Jiang X."/>
            <person name="Zhu D."/>
            <person name="Xiang H."/>
            <person name="Feng X."/>
            <person name="Li S."/>
            <person name="Wang J."/>
            <person name="Zhang G."/>
            <person name="Kronforst M.R."/>
            <person name="Wang W."/>
        </authorList>
    </citation>
    <scope>NUCLEOTIDE SEQUENCE [LARGE SCALE GENOMIC DNA]</scope>
    <source>
        <strain evidence="1">Ya'a_city_454_Px</strain>
        <tissue evidence="1">Whole body</tissue>
    </source>
</reference>